<gene>
    <name evidence="2" type="ORF">C7212DRAFT_280338</name>
</gene>
<dbReference type="OrthoDB" id="5379735at2759"/>
<keyword evidence="1" id="KW-0732">Signal</keyword>
<name>A0A317SSP5_9PEZI</name>
<feature type="signal peptide" evidence="1">
    <location>
        <begin position="1"/>
        <end position="20"/>
    </location>
</feature>
<keyword evidence="3" id="KW-1185">Reference proteome</keyword>
<feature type="chain" id="PRO_5016419693" evidence="1">
    <location>
        <begin position="21"/>
        <end position="183"/>
    </location>
</feature>
<dbReference type="Proteomes" id="UP000246991">
    <property type="component" value="Unassembled WGS sequence"/>
</dbReference>
<evidence type="ECO:0000256" key="1">
    <source>
        <dbReference type="SAM" id="SignalP"/>
    </source>
</evidence>
<evidence type="ECO:0000313" key="3">
    <source>
        <dbReference type="Proteomes" id="UP000246991"/>
    </source>
</evidence>
<dbReference type="AlphaFoldDB" id="A0A317SSP5"/>
<accession>A0A317SSP5</accession>
<organism evidence="2 3">
    <name type="scientific">Tuber magnatum</name>
    <name type="common">white Piedmont truffle</name>
    <dbReference type="NCBI Taxonomy" id="42249"/>
    <lineage>
        <taxon>Eukaryota</taxon>
        <taxon>Fungi</taxon>
        <taxon>Dikarya</taxon>
        <taxon>Ascomycota</taxon>
        <taxon>Pezizomycotina</taxon>
        <taxon>Pezizomycetes</taxon>
        <taxon>Pezizales</taxon>
        <taxon>Tuberaceae</taxon>
        <taxon>Tuber</taxon>
    </lineage>
</organism>
<comment type="caution">
    <text evidence="2">The sequence shown here is derived from an EMBL/GenBank/DDBJ whole genome shotgun (WGS) entry which is preliminary data.</text>
</comment>
<protein>
    <submittedName>
        <fullName evidence="2">Uncharacterized protein</fullName>
    </submittedName>
</protein>
<sequence length="183" mass="19614">MKFTLITAVSALSTVVSSLALPNLVLRNPDVYHPAIGIVIKEDFPNTGFPRTDVVEVSRGNGQHNVKALLGFALPALSGKTCTISFSDAIPNPSGSRRLQLFTTLRYPAYGDTWNSKPSTNNHIGTFLVSSNGGGPATVVEDFALKFRCPSTPSNLGFEVQPVWDDDSVTWDITKGGFVITAT</sequence>
<dbReference type="EMBL" id="PYWC01000038">
    <property type="protein sequence ID" value="PWW76111.1"/>
    <property type="molecule type" value="Genomic_DNA"/>
</dbReference>
<reference evidence="2 3" key="1">
    <citation type="submission" date="2018-03" db="EMBL/GenBank/DDBJ databases">
        <title>Genomes of Pezizomycetes fungi and the evolution of truffles.</title>
        <authorList>
            <person name="Murat C."/>
            <person name="Payen T."/>
            <person name="Noel B."/>
            <person name="Kuo A."/>
            <person name="Martin F.M."/>
        </authorList>
    </citation>
    <scope>NUCLEOTIDE SEQUENCE [LARGE SCALE GENOMIC DNA]</scope>
    <source>
        <strain evidence="2">091103-1</strain>
    </source>
</reference>
<evidence type="ECO:0000313" key="2">
    <source>
        <dbReference type="EMBL" id="PWW76111.1"/>
    </source>
</evidence>
<proteinExistence type="predicted"/>